<dbReference type="EMBL" id="JAUKUD010000002">
    <property type="protein sequence ID" value="KAK0752439.1"/>
    <property type="molecule type" value="Genomic_DNA"/>
</dbReference>
<gene>
    <name evidence="3" type="ORF">B0T18DRAFT_319702</name>
</gene>
<feature type="domain" description="Cellobiose dehydrogenase-like cytochrome" evidence="2">
    <location>
        <begin position="34"/>
        <end position="205"/>
    </location>
</feature>
<name>A0AA40F747_9PEZI</name>
<dbReference type="CDD" id="cd09630">
    <property type="entry name" value="CDH_like_cytochrome"/>
    <property type="match status" value="1"/>
</dbReference>
<dbReference type="AlphaFoldDB" id="A0AA40F747"/>
<keyword evidence="4" id="KW-1185">Reference proteome</keyword>
<protein>
    <recommendedName>
        <fullName evidence="2">Cellobiose dehydrogenase-like cytochrome domain-containing protein</fullName>
    </recommendedName>
</protein>
<dbReference type="InterPro" id="IPR015920">
    <property type="entry name" value="Cellobiose_DH-like_cyt"/>
</dbReference>
<feature type="signal peptide" evidence="1">
    <location>
        <begin position="1"/>
        <end position="19"/>
    </location>
</feature>
<dbReference type="Proteomes" id="UP001172155">
    <property type="component" value="Unassembled WGS sequence"/>
</dbReference>
<dbReference type="Pfam" id="PF16010">
    <property type="entry name" value="CDH-cyt"/>
    <property type="match status" value="1"/>
</dbReference>
<dbReference type="Gene3D" id="2.60.40.1210">
    <property type="entry name" value="Cellobiose dehydrogenase, cytochrome domain"/>
    <property type="match status" value="1"/>
</dbReference>
<organism evidence="3 4">
    <name type="scientific">Schizothecium vesticola</name>
    <dbReference type="NCBI Taxonomy" id="314040"/>
    <lineage>
        <taxon>Eukaryota</taxon>
        <taxon>Fungi</taxon>
        <taxon>Dikarya</taxon>
        <taxon>Ascomycota</taxon>
        <taxon>Pezizomycotina</taxon>
        <taxon>Sordariomycetes</taxon>
        <taxon>Sordariomycetidae</taxon>
        <taxon>Sordariales</taxon>
        <taxon>Schizotheciaceae</taxon>
        <taxon>Schizothecium</taxon>
    </lineage>
</organism>
<evidence type="ECO:0000313" key="3">
    <source>
        <dbReference type="EMBL" id="KAK0752439.1"/>
    </source>
</evidence>
<evidence type="ECO:0000256" key="1">
    <source>
        <dbReference type="SAM" id="SignalP"/>
    </source>
</evidence>
<sequence length="219" mass="22343">MGFVKLAATALALGSVALASPVQVEPRAAAAKVCDAATTVCWSEYVTPEKIVFRVAIPDTATAGSFDSLLQIVAPKAVGWAGLAWGGVMTNNPLAVAWATATTGIVSSRKASSRSYPAVSTDVVYTVLPGSGANATHWTVTAVAKGASAWGTTKLDPASTAVKVAYAQAASGPTDPTKADSRFPIHQSRGSFTFDFAAAKNANFAALVEKLSKPAVKAV</sequence>
<evidence type="ECO:0000259" key="2">
    <source>
        <dbReference type="Pfam" id="PF16010"/>
    </source>
</evidence>
<evidence type="ECO:0000313" key="4">
    <source>
        <dbReference type="Proteomes" id="UP001172155"/>
    </source>
</evidence>
<keyword evidence="1" id="KW-0732">Signal</keyword>
<comment type="caution">
    <text evidence="3">The sequence shown here is derived from an EMBL/GenBank/DDBJ whole genome shotgun (WGS) entry which is preliminary data.</text>
</comment>
<dbReference type="SUPFAM" id="SSF49344">
    <property type="entry name" value="CBD9-like"/>
    <property type="match status" value="1"/>
</dbReference>
<dbReference type="PANTHER" id="PTHR47797">
    <property type="entry name" value="DEHYDROGENASE, PUTATIVE (AFU_ORTHOLOGUE AFUA_8G05805)-RELATED"/>
    <property type="match status" value="1"/>
</dbReference>
<feature type="chain" id="PRO_5041444400" description="Cellobiose dehydrogenase-like cytochrome domain-containing protein" evidence="1">
    <location>
        <begin position="20"/>
        <end position="219"/>
    </location>
</feature>
<reference evidence="3" key="1">
    <citation type="submission" date="2023-06" db="EMBL/GenBank/DDBJ databases">
        <title>Genome-scale phylogeny and comparative genomics of the fungal order Sordariales.</title>
        <authorList>
            <consortium name="Lawrence Berkeley National Laboratory"/>
            <person name="Hensen N."/>
            <person name="Bonometti L."/>
            <person name="Westerberg I."/>
            <person name="Brannstrom I.O."/>
            <person name="Guillou S."/>
            <person name="Cros-Aarteil S."/>
            <person name="Calhoun S."/>
            <person name="Haridas S."/>
            <person name="Kuo A."/>
            <person name="Mondo S."/>
            <person name="Pangilinan J."/>
            <person name="Riley R."/>
            <person name="LaButti K."/>
            <person name="Andreopoulos B."/>
            <person name="Lipzen A."/>
            <person name="Chen C."/>
            <person name="Yanf M."/>
            <person name="Daum C."/>
            <person name="Ng V."/>
            <person name="Clum A."/>
            <person name="Steindorff A."/>
            <person name="Ohm R."/>
            <person name="Martin F."/>
            <person name="Silar P."/>
            <person name="Natvig D."/>
            <person name="Lalanne C."/>
            <person name="Gautier V."/>
            <person name="Ament-velasquez S.L."/>
            <person name="Kruys A."/>
            <person name="Hutchinson M.I."/>
            <person name="Powell A.J."/>
            <person name="Barry K."/>
            <person name="Miller A.N."/>
            <person name="Grigoriev I.V."/>
            <person name="Debuchy R."/>
            <person name="Gladieux P."/>
            <person name="Thoren M.H."/>
            <person name="Johannesson H."/>
        </authorList>
    </citation>
    <scope>NUCLEOTIDE SEQUENCE</scope>
    <source>
        <strain evidence="3">SMH3187-1</strain>
    </source>
</reference>
<accession>A0AA40F747</accession>
<proteinExistence type="predicted"/>
<dbReference type="PANTHER" id="PTHR47797:SF5">
    <property type="entry name" value="CELLOBIOSE DEHYDROGENASE CYTOCHROME DOMAIN-CONTAINING PROTEIN"/>
    <property type="match status" value="1"/>
</dbReference>